<organism evidence="1 2">
    <name type="scientific">Ameiurus melas</name>
    <name type="common">Black bullhead</name>
    <name type="synonym">Silurus melas</name>
    <dbReference type="NCBI Taxonomy" id="219545"/>
    <lineage>
        <taxon>Eukaryota</taxon>
        <taxon>Metazoa</taxon>
        <taxon>Chordata</taxon>
        <taxon>Craniata</taxon>
        <taxon>Vertebrata</taxon>
        <taxon>Euteleostomi</taxon>
        <taxon>Actinopterygii</taxon>
        <taxon>Neopterygii</taxon>
        <taxon>Teleostei</taxon>
        <taxon>Ostariophysi</taxon>
        <taxon>Siluriformes</taxon>
        <taxon>Ictaluridae</taxon>
        <taxon>Ameiurus</taxon>
    </lineage>
</organism>
<accession>A0A7J5ZQG9</accession>
<name>A0A7J5ZQG9_AMEME</name>
<reference evidence="1 2" key="1">
    <citation type="submission" date="2020-02" db="EMBL/GenBank/DDBJ databases">
        <title>A chromosome-scale genome assembly of the black bullhead catfish (Ameiurus melas).</title>
        <authorList>
            <person name="Wen M."/>
            <person name="Zham M."/>
            <person name="Cabau C."/>
            <person name="Klopp C."/>
            <person name="Donnadieu C."/>
            <person name="Roques C."/>
            <person name="Bouchez O."/>
            <person name="Lampietro C."/>
            <person name="Jouanno E."/>
            <person name="Herpin A."/>
            <person name="Louis A."/>
            <person name="Berthelot C."/>
            <person name="Parey E."/>
            <person name="Roest-Crollius H."/>
            <person name="Braasch I."/>
            <person name="Postlethwait J."/>
            <person name="Robinson-Rechavi M."/>
            <person name="Echchiki A."/>
            <person name="Begum T."/>
            <person name="Montfort J."/>
            <person name="Schartl M."/>
            <person name="Bobe J."/>
            <person name="Guiguen Y."/>
        </authorList>
    </citation>
    <scope>NUCLEOTIDE SEQUENCE [LARGE SCALE GENOMIC DNA]</scope>
    <source>
        <strain evidence="1">M_S1</strain>
        <tissue evidence="1">Blood</tissue>
    </source>
</reference>
<dbReference type="AlphaFoldDB" id="A0A7J5ZQG9"/>
<proteinExistence type="predicted"/>
<keyword evidence="2" id="KW-1185">Reference proteome</keyword>
<dbReference type="Proteomes" id="UP000593565">
    <property type="component" value="Unassembled WGS sequence"/>
</dbReference>
<protein>
    <submittedName>
        <fullName evidence="1">Uncharacterized protein</fullName>
    </submittedName>
</protein>
<comment type="caution">
    <text evidence="1">The sequence shown here is derived from an EMBL/GenBank/DDBJ whole genome shotgun (WGS) entry which is preliminary data.</text>
</comment>
<evidence type="ECO:0000313" key="2">
    <source>
        <dbReference type="Proteomes" id="UP000593565"/>
    </source>
</evidence>
<gene>
    <name evidence="1" type="ORF">AMELA_G00251380</name>
</gene>
<evidence type="ECO:0000313" key="1">
    <source>
        <dbReference type="EMBL" id="KAF4072760.1"/>
    </source>
</evidence>
<sequence length="167" mass="18168">MYLLTSALTLAVVVMTMQEWSVLLVITSRLIQAGCNLKSGSTGQLSGASVFLVFLASLGRAFRSTQTSAEMEREGKHYESAPDPCSRASLNSGGSVRMTSLSIRHSRPQDWIPVSSLSTVGDLQPSPALNPPSLVSPASWRRWRMLLDIRIRAGIRGLLKNCSSFTQ</sequence>
<dbReference type="EMBL" id="JAAGNN010000024">
    <property type="protein sequence ID" value="KAF4072760.1"/>
    <property type="molecule type" value="Genomic_DNA"/>
</dbReference>